<evidence type="ECO:0000313" key="1">
    <source>
        <dbReference type="EMBL" id="CAB1441283.1"/>
    </source>
</evidence>
<gene>
    <name evidence="1" type="ORF">PLEPLA_LOCUS29063</name>
</gene>
<protein>
    <submittedName>
        <fullName evidence="1">Uncharacterized protein</fullName>
    </submittedName>
</protein>
<keyword evidence="2" id="KW-1185">Reference proteome</keyword>
<evidence type="ECO:0000313" key="2">
    <source>
        <dbReference type="Proteomes" id="UP001153269"/>
    </source>
</evidence>
<accession>A0A9N7YXA1</accession>
<dbReference type="EMBL" id="CADEAL010002602">
    <property type="protein sequence ID" value="CAB1441283.1"/>
    <property type="molecule type" value="Genomic_DNA"/>
</dbReference>
<comment type="caution">
    <text evidence="1">The sequence shown here is derived from an EMBL/GenBank/DDBJ whole genome shotgun (WGS) entry which is preliminary data.</text>
</comment>
<dbReference type="Proteomes" id="UP001153269">
    <property type="component" value="Unassembled WGS sequence"/>
</dbReference>
<name>A0A9N7YXA1_PLEPL</name>
<reference evidence="1" key="1">
    <citation type="submission" date="2020-03" db="EMBL/GenBank/DDBJ databases">
        <authorList>
            <person name="Weist P."/>
        </authorList>
    </citation>
    <scope>NUCLEOTIDE SEQUENCE</scope>
</reference>
<dbReference type="AlphaFoldDB" id="A0A9N7YXA1"/>
<sequence length="104" mass="11301">MAESQSGVNNMNLWSQPALCQQSRLLVEVVFVGPIDHVLRRRIGDTPTDYIHQGGEDNEEQAVCRELCLLSWLKCSAGGGGGGVMSLRLDPSSSQECVVPLQKC</sequence>
<proteinExistence type="predicted"/>
<organism evidence="1 2">
    <name type="scientific">Pleuronectes platessa</name>
    <name type="common">European plaice</name>
    <dbReference type="NCBI Taxonomy" id="8262"/>
    <lineage>
        <taxon>Eukaryota</taxon>
        <taxon>Metazoa</taxon>
        <taxon>Chordata</taxon>
        <taxon>Craniata</taxon>
        <taxon>Vertebrata</taxon>
        <taxon>Euteleostomi</taxon>
        <taxon>Actinopterygii</taxon>
        <taxon>Neopterygii</taxon>
        <taxon>Teleostei</taxon>
        <taxon>Neoteleostei</taxon>
        <taxon>Acanthomorphata</taxon>
        <taxon>Carangaria</taxon>
        <taxon>Pleuronectiformes</taxon>
        <taxon>Pleuronectoidei</taxon>
        <taxon>Pleuronectidae</taxon>
        <taxon>Pleuronectes</taxon>
    </lineage>
</organism>